<feature type="domain" description="HTTM-like" evidence="8">
    <location>
        <begin position="7"/>
        <end position="267"/>
    </location>
</feature>
<reference evidence="9 10" key="1">
    <citation type="submission" date="2007-01" db="EMBL/GenBank/DDBJ databases">
        <authorList>
            <person name="Haygood M."/>
            <person name="Podell S."/>
            <person name="Anderson C."/>
            <person name="Hopkinson B."/>
            <person name="Roe K."/>
            <person name="Barbeau K."/>
            <person name="Gaasterland T."/>
            <person name="Ferriera S."/>
            <person name="Johnson J."/>
            <person name="Kravitz S."/>
            <person name="Beeson K."/>
            <person name="Sutton G."/>
            <person name="Rogers Y.-H."/>
            <person name="Friedman R."/>
            <person name="Frazier M."/>
            <person name="Venter J.C."/>
        </authorList>
    </citation>
    <scope>NUCLEOTIDE SEQUENCE [LARGE SCALE GENOMIC DNA]</scope>
    <source>
        <strain evidence="9 10">ATCC 23134</strain>
    </source>
</reference>
<feature type="transmembrane region" description="Helical" evidence="7">
    <location>
        <begin position="108"/>
        <end position="127"/>
    </location>
</feature>
<name>A1ZS48_MICM2</name>
<comment type="caution">
    <text evidence="9">The sequence shown here is derived from an EMBL/GenBank/DDBJ whole genome shotgun (WGS) entry which is preliminary data.</text>
</comment>
<dbReference type="GO" id="GO:0008488">
    <property type="term" value="F:gamma-glutamyl carboxylase activity"/>
    <property type="evidence" value="ECO:0007669"/>
    <property type="project" value="InterPro"/>
</dbReference>
<dbReference type="InterPro" id="IPR053934">
    <property type="entry name" value="HTTM_dom"/>
</dbReference>
<dbReference type="OrthoDB" id="341137at2"/>
<evidence type="ECO:0000259" key="8">
    <source>
        <dbReference type="SMART" id="SM00752"/>
    </source>
</evidence>
<evidence type="ECO:0000256" key="2">
    <source>
        <dbReference type="ARBA" id="ARBA00022692"/>
    </source>
</evidence>
<keyword evidence="3 7" id="KW-1133">Transmembrane helix</keyword>
<feature type="transmembrane region" description="Helical" evidence="7">
    <location>
        <begin position="12"/>
        <end position="35"/>
    </location>
</feature>
<evidence type="ECO:0000313" key="9">
    <source>
        <dbReference type="EMBL" id="EAY26771.1"/>
    </source>
</evidence>
<evidence type="ECO:0000256" key="5">
    <source>
        <dbReference type="ARBA" id="ARBA00023157"/>
    </source>
</evidence>
<dbReference type="eggNOG" id="COG3250">
    <property type="taxonomic scope" value="Bacteria"/>
</dbReference>
<keyword evidence="4 7" id="KW-0472">Membrane</keyword>
<sequence>MNTLRFNRPVDNAILGVFRIFFGSLMLVSLVRFAAKGWIKDLYLTPKFFFTFEGFHWVQPLPGNGMYWLFGGLMVLCGCIILGLFYRLSMGLFFLGFTYVELIDKTNYLNHYYFISVLSFLLIFFPLHHRFSLDRQWFAQLRQQTVPFWYVAALRCQIGLVYFFAGVAKLKYDWLVHAEPLKTWLAVRTNYPLVGAWLQYDWVPYLMSWAGALFDLSIAFLLAWRVSRPVAYGLVVVFHLLTWLLFNIGIFPWVMMVSATVFFSTGFYQKLCSSPALVPDRPFPALPWRTRLIKGFVAFFLIVQCLLPLRHWLYKGDVLWTEEGFRFAWNVMLIEKTGLVSFMAYDPQTQQQWEILPGKMLTPLQEKMMATQPDMILQLAHHLGEQLKQEGHPKIQIRAKSYLAFNGRKSQPYIRPEVDLMQIKWQQPRNEWLLPLL</sequence>
<keyword evidence="9" id="KW-0436">Ligase</keyword>
<keyword evidence="2 7" id="KW-0812">Transmembrane</keyword>
<evidence type="ECO:0000256" key="7">
    <source>
        <dbReference type="SAM" id="Phobius"/>
    </source>
</evidence>
<dbReference type="AlphaFoldDB" id="A1ZS48"/>
<evidence type="ECO:0000256" key="1">
    <source>
        <dbReference type="ARBA" id="ARBA00004127"/>
    </source>
</evidence>
<dbReference type="PANTHER" id="PTHR12639">
    <property type="entry name" value="VITAMIN K-DEPENDENT GAMMA-CARBOXYLASE"/>
    <property type="match status" value="1"/>
</dbReference>
<dbReference type="RefSeq" id="WP_002700268.1">
    <property type="nucleotide sequence ID" value="NZ_AAWS01000030.1"/>
</dbReference>
<dbReference type="Proteomes" id="UP000004095">
    <property type="component" value="Unassembled WGS sequence"/>
</dbReference>
<keyword evidence="10" id="KW-1185">Reference proteome</keyword>
<dbReference type="GO" id="GO:0019842">
    <property type="term" value="F:vitamin binding"/>
    <property type="evidence" value="ECO:0007669"/>
    <property type="project" value="TreeGrafter"/>
</dbReference>
<comment type="subcellular location">
    <subcellularLocation>
        <location evidence="1">Endomembrane system</location>
        <topology evidence="1">Multi-pass membrane protein</topology>
    </subcellularLocation>
</comment>
<dbReference type="InterPro" id="IPR011020">
    <property type="entry name" value="HTTM-like"/>
</dbReference>
<evidence type="ECO:0000256" key="4">
    <source>
        <dbReference type="ARBA" id="ARBA00023136"/>
    </source>
</evidence>
<feature type="transmembrane region" description="Helical" evidence="7">
    <location>
        <begin position="231"/>
        <end position="254"/>
    </location>
</feature>
<accession>A1ZS48</accession>
<protein>
    <submittedName>
        <fullName evidence="9">Vitamin K-dependent gamma-carboxylase</fullName>
        <ecNumber evidence="9">6.4.-.-</ecNumber>
    </submittedName>
</protein>
<dbReference type="InterPro" id="IPR007782">
    <property type="entry name" value="VKG_COase"/>
</dbReference>
<gene>
    <name evidence="9" type="ORF">M23134_00737</name>
</gene>
<evidence type="ECO:0000256" key="6">
    <source>
        <dbReference type="ARBA" id="ARBA00023239"/>
    </source>
</evidence>
<keyword evidence="5" id="KW-1015">Disulfide bond</keyword>
<evidence type="ECO:0000256" key="3">
    <source>
        <dbReference type="ARBA" id="ARBA00022989"/>
    </source>
</evidence>
<feature type="transmembrane region" description="Helical" evidence="7">
    <location>
        <begin position="148"/>
        <end position="165"/>
    </location>
</feature>
<feature type="transmembrane region" description="Helical" evidence="7">
    <location>
        <begin position="202"/>
        <end position="224"/>
    </location>
</feature>
<evidence type="ECO:0000313" key="10">
    <source>
        <dbReference type="Proteomes" id="UP000004095"/>
    </source>
</evidence>
<dbReference type="PANTHER" id="PTHR12639:SF7">
    <property type="entry name" value="HTTM DOMAIN-CONTAINING PROTEIN"/>
    <property type="match status" value="1"/>
</dbReference>
<proteinExistence type="predicted"/>
<dbReference type="EC" id="6.4.-.-" evidence="9"/>
<keyword evidence="6" id="KW-0456">Lyase</keyword>
<dbReference type="GO" id="GO:0016874">
    <property type="term" value="F:ligase activity"/>
    <property type="evidence" value="ECO:0007669"/>
    <property type="project" value="UniProtKB-KW"/>
</dbReference>
<dbReference type="InterPro" id="IPR053935">
    <property type="entry name" value="VKGC_lumenal_dom"/>
</dbReference>
<dbReference type="Pfam" id="PF05090">
    <property type="entry name" value="HTTM"/>
    <property type="match status" value="1"/>
</dbReference>
<dbReference type="EMBL" id="AAWS01000030">
    <property type="protein sequence ID" value="EAY26771.1"/>
    <property type="molecule type" value="Genomic_DNA"/>
</dbReference>
<organism evidence="9 10">
    <name type="scientific">Microscilla marina ATCC 23134</name>
    <dbReference type="NCBI Taxonomy" id="313606"/>
    <lineage>
        <taxon>Bacteria</taxon>
        <taxon>Pseudomonadati</taxon>
        <taxon>Bacteroidota</taxon>
        <taxon>Cytophagia</taxon>
        <taxon>Cytophagales</taxon>
        <taxon>Microscillaceae</taxon>
        <taxon>Microscilla</taxon>
    </lineage>
</organism>
<dbReference type="GO" id="GO:0012505">
    <property type="term" value="C:endomembrane system"/>
    <property type="evidence" value="ECO:0007669"/>
    <property type="project" value="UniProtKB-SubCell"/>
</dbReference>
<dbReference type="Pfam" id="PF22777">
    <property type="entry name" value="VKGC_lumenal_dom"/>
    <property type="match status" value="1"/>
</dbReference>
<dbReference type="SMART" id="SM00752">
    <property type="entry name" value="HTTM"/>
    <property type="match status" value="1"/>
</dbReference>